<dbReference type="InterPro" id="IPR041232">
    <property type="entry name" value="NPL"/>
</dbReference>
<sequence>MTSTPTPPGPTVVRLCGTWALQVLPDQPQTFKVRKHEIIITNVALTVKPKSKNRTTLRISFPAMAFSNQEDEPSIETAPYANLVSLTPLAAEQSVMNLTLNKREQYCFNVEGDNAICLFGHFVSHIRLHNDKDDKAPKAPKAPCRDPVLEEADSRKMAYNPRESSTVTGKQAFPGKVKQAIDHQSKCQHDSDDNKDMPAMLYGSKNKKEKQTAAPVASSSRLPGQQRPFTSPFSKPGTTNAVKTEKGSKKRKVDG</sequence>
<feature type="compositionally biased region" description="Basic and acidic residues" evidence="1">
    <location>
        <begin position="179"/>
        <end position="196"/>
    </location>
</feature>
<feature type="compositionally biased region" description="Polar residues" evidence="1">
    <location>
        <begin position="217"/>
        <end position="242"/>
    </location>
</feature>
<feature type="compositionally biased region" description="Basic and acidic residues" evidence="1">
    <location>
        <begin position="243"/>
        <end position="255"/>
    </location>
</feature>
<evidence type="ECO:0000313" key="4">
    <source>
        <dbReference type="Proteomes" id="UP000217790"/>
    </source>
</evidence>
<evidence type="ECO:0000259" key="2">
    <source>
        <dbReference type="Pfam" id="PF17800"/>
    </source>
</evidence>
<dbReference type="Pfam" id="PF17800">
    <property type="entry name" value="NPL"/>
    <property type="match status" value="1"/>
</dbReference>
<dbReference type="InParanoid" id="A0A2H3CL78"/>
<evidence type="ECO:0000313" key="3">
    <source>
        <dbReference type="EMBL" id="PBK83821.1"/>
    </source>
</evidence>
<evidence type="ECO:0000256" key="1">
    <source>
        <dbReference type="SAM" id="MobiDB-lite"/>
    </source>
</evidence>
<gene>
    <name evidence="3" type="ORF">ARMGADRAFT_1089049</name>
</gene>
<dbReference type="AlphaFoldDB" id="A0A2H3CL78"/>
<feature type="region of interest" description="Disordered" evidence="1">
    <location>
        <begin position="152"/>
        <end position="255"/>
    </location>
</feature>
<name>A0A2H3CL78_ARMGA</name>
<accession>A0A2H3CL78</accession>
<dbReference type="OrthoDB" id="3055765at2759"/>
<organism evidence="3 4">
    <name type="scientific">Armillaria gallica</name>
    <name type="common">Bulbous honey fungus</name>
    <name type="synonym">Armillaria bulbosa</name>
    <dbReference type="NCBI Taxonomy" id="47427"/>
    <lineage>
        <taxon>Eukaryota</taxon>
        <taxon>Fungi</taxon>
        <taxon>Dikarya</taxon>
        <taxon>Basidiomycota</taxon>
        <taxon>Agaricomycotina</taxon>
        <taxon>Agaricomycetes</taxon>
        <taxon>Agaricomycetidae</taxon>
        <taxon>Agaricales</taxon>
        <taxon>Marasmiineae</taxon>
        <taxon>Physalacriaceae</taxon>
        <taxon>Armillaria</taxon>
    </lineage>
</organism>
<reference evidence="4" key="1">
    <citation type="journal article" date="2017" name="Nat. Ecol. Evol.">
        <title>Genome expansion and lineage-specific genetic innovations in the forest pathogenic fungi Armillaria.</title>
        <authorList>
            <person name="Sipos G."/>
            <person name="Prasanna A.N."/>
            <person name="Walter M.C."/>
            <person name="O'Connor E."/>
            <person name="Balint B."/>
            <person name="Krizsan K."/>
            <person name="Kiss B."/>
            <person name="Hess J."/>
            <person name="Varga T."/>
            <person name="Slot J."/>
            <person name="Riley R."/>
            <person name="Boka B."/>
            <person name="Rigling D."/>
            <person name="Barry K."/>
            <person name="Lee J."/>
            <person name="Mihaltcheva S."/>
            <person name="LaButti K."/>
            <person name="Lipzen A."/>
            <person name="Waldron R."/>
            <person name="Moloney N.M."/>
            <person name="Sperisen C."/>
            <person name="Kredics L."/>
            <person name="Vagvoelgyi C."/>
            <person name="Patrignani A."/>
            <person name="Fitzpatrick D."/>
            <person name="Nagy I."/>
            <person name="Doyle S."/>
            <person name="Anderson J.B."/>
            <person name="Grigoriev I.V."/>
            <person name="Gueldener U."/>
            <person name="Muensterkoetter M."/>
            <person name="Nagy L.G."/>
        </authorList>
    </citation>
    <scope>NUCLEOTIDE SEQUENCE [LARGE SCALE GENOMIC DNA]</scope>
    <source>
        <strain evidence="4">Ar21-2</strain>
    </source>
</reference>
<dbReference type="Proteomes" id="UP000217790">
    <property type="component" value="Unassembled WGS sequence"/>
</dbReference>
<keyword evidence="4" id="KW-1185">Reference proteome</keyword>
<proteinExistence type="predicted"/>
<dbReference type="EMBL" id="KZ293703">
    <property type="protein sequence ID" value="PBK83821.1"/>
    <property type="molecule type" value="Genomic_DNA"/>
</dbReference>
<protein>
    <recommendedName>
        <fullName evidence="2">Nucleoplasmin-like domain-containing protein</fullName>
    </recommendedName>
</protein>
<dbReference type="Gene3D" id="2.60.120.340">
    <property type="entry name" value="Nucleoplasmin core domain"/>
    <property type="match status" value="1"/>
</dbReference>
<feature type="domain" description="Nucleoplasmin-like" evidence="2">
    <location>
        <begin position="19"/>
        <end position="123"/>
    </location>
</feature>